<evidence type="ECO:0000313" key="3">
    <source>
        <dbReference type="Proteomes" id="UP001174909"/>
    </source>
</evidence>
<protein>
    <submittedName>
        <fullName evidence="2">Uncharacterized protein</fullName>
    </submittedName>
</protein>
<sequence length="97" mass="10190">ETVFTPVVETVVITYTAQSSGESGIACPSISPTNTSCVFTNPRQDNYSITLTISNIIGTSMASISAKTELSKPLPPKNLTKVSGGPSSTTIIWEPPE</sequence>
<feature type="non-terminal residue" evidence="2">
    <location>
        <position position="97"/>
    </location>
</feature>
<accession>A0AA35S406</accession>
<evidence type="ECO:0000313" key="2">
    <source>
        <dbReference type="EMBL" id="CAI8021766.1"/>
    </source>
</evidence>
<keyword evidence="3" id="KW-1185">Reference proteome</keyword>
<dbReference type="AlphaFoldDB" id="A0AA35S406"/>
<dbReference type="InterPro" id="IPR036116">
    <property type="entry name" value="FN3_sf"/>
</dbReference>
<comment type="caution">
    <text evidence="2">The sequence shown here is derived from an EMBL/GenBank/DDBJ whole genome shotgun (WGS) entry which is preliminary data.</text>
</comment>
<name>A0AA35S406_GEOBA</name>
<feature type="region of interest" description="Disordered" evidence="1">
    <location>
        <begin position="75"/>
        <end position="97"/>
    </location>
</feature>
<reference evidence="2" key="1">
    <citation type="submission" date="2023-03" db="EMBL/GenBank/DDBJ databases">
        <authorList>
            <person name="Steffen K."/>
            <person name="Cardenas P."/>
        </authorList>
    </citation>
    <scope>NUCLEOTIDE SEQUENCE</scope>
</reference>
<dbReference type="EMBL" id="CASHTH010001914">
    <property type="protein sequence ID" value="CAI8021766.1"/>
    <property type="molecule type" value="Genomic_DNA"/>
</dbReference>
<gene>
    <name evidence="2" type="ORF">GBAR_LOCUS12856</name>
</gene>
<proteinExistence type="predicted"/>
<evidence type="ECO:0000256" key="1">
    <source>
        <dbReference type="SAM" id="MobiDB-lite"/>
    </source>
</evidence>
<dbReference type="SUPFAM" id="SSF49265">
    <property type="entry name" value="Fibronectin type III"/>
    <property type="match status" value="1"/>
</dbReference>
<dbReference type="Proteomes" id="UP001174909">
    <property type="component" value="Unassembled WGS sequence"/>
</dbReference>
<feature type="non-terminal residue" evidence="2">
    <location>
        <position position="1"/>
    </location>
</feature>
<organism evidence="2 3">
    <name type="scientific">Geodia barretti</name>
    <name type="common">Barrett's horny sponge</name>
    <dbReference type="NCBI Taxonomy" id="519541"/>
    <lineage>
        <taxon>Eukaryota</taxon>
        <taxon>Metazoa</taxon>
        <taxon>Porifera</taxon>
        <taxon>Demospongiae</taxon>
        <taxon>Heteroscleromorpha</taxon>
        <taxon>Tetractinellida</taxon>
        <taxon>Astrophorina</taxon>
        <taxon>Geodiidae</taxon>
        <taxon>Geodia</taxon>
    </lineage>
</organism>